<comment type="subunit">
    <text evidence="12">Component of the PAM complex.</text>
</comment>
<keyword evidence="6 12" id="KW-0653">Protein transport</keyword>
<evidence type="ECO:0000256" key="3">
    <source>
        <dbReference type="ARBA" id="ARBA00022448"/>
    </source>
</evidence>
<evidence type="ECO:0000256" key="4">
    <source>
        <dbReference type="ARBA" id="ARBA00022692"/>
    </source>
</evidence>
<dbReference type="InterPro" id="IPR013875">
    <property type="entry name" value="Pam17"/>
</dbReference>
<proteinExistence type="inferred from homology"/>
<dbReference type="PANTHER" id="PTHR28021">
    <property type="entry name" value="PRESEQUENCE TRANSLOCATED-ASSOCIATED MOTOR SUBUNIT PAM17, MITOCHONDRIAL"/>
    <property type="match status" value="1"/>
</dbReference>
<reference evidence="13 14" key="1">
    <citation type="submission" date="2016-07" db="EMBL/GenBank/DDBJ databases">
        <title>Pervasive Adenine N6-methylation of Active Genes in Fungi.</title>
        <authorList>
            <consortium name="DOE Joint Genome Institute"/>
            <person name="Mondo S.J."/>
            <person name="Dannebaum R.O."/>
            <person name="Kuo R.C."/>
            <person name="Labutti K."/>
            <person name="Haridas S."/>
            <person name="Kuo A."/>
            <person name="Salamov A."/>
            <person name="Ahrendt S.R."/>
            <person name="Lipzen A."/>
            <person name="Sullivan W."/>
            <person name="Andreopoulos W.B."/>
            <person name="Clum A."/>
            <person name="Lindquist E."/>
            <person name="Daum C."/>
            <person name="Ramamoorthy G.K."/>
            <person name="Gryganskyi A."/>
            <person name="Culley D."/>
            <person name="Magnuson J.K."/>
            <person name="James T.Y."/>
            <person name="O'Malley M.A."/>
            <person name="Stajich J.E."/>
            <person name="Spatafora J.W."/>
            <person name="Visel A."/>
            <person name="Grigoriev I.V."/>
        </authorList>
    </citation>
    <scope>NUCLEOTIDE SEQUENCE [LARGE SCALE GENOMIC DNA]</scope>
    <source>
        <strain evidence="13 14">JEL800</strain>
    </source>
</reference>
<feature type="transmembrane region" description="Helical" evidence="12">
    <location>
        <begin position="28"/>
        <end position="47"/>
    </location>
</feature>
<evidence type="ECO:0000256" key="7">
    <source>
        <dbReference type="ARBA" id="ARBA00022946"/>
    </source>
</evidence>
<gene>
    <name evidence="13" type="ORF">BCR33DRAFT_654074</name>
</gene>
<evidence type="ECO:0000256" key="9">
    <source>
        <dbReference type="ARBA" id="ARBA00023010"/>
    </source>
</evidence>
<comment type="caution">
    <text evidence="13">The sequence shown here is derived from an EMBL/GenBank/DDBJ whole genome shotgun (WGS) entry which is preliminary data.</text>
</comment>
<evidence type="ECO:0000256" key="12">
    <source>
        <dbReference type="RuleBase" id="RU367146"/>
    </source>
</evidence>
<dbReference type="GO" id="GO:0001405">
    <property type="term" value="C:PAM complex, Tim23 associated import motor"/>
    <property type="evidence" value="ECO:0007669"/>
    <property type="project" value="UniProtKB-UniRule"/>
</dbReference>
<evidence type="ECO:0000256" key="2">
    <source>
        <dbReference type="ARBA" id="ARBA00006837"/>
    </source>
</evidence>
<protein>
    <recommendedName>
        <fullName evidence="12">Presequence translocated-associated motor subunit PAM17</fullName>
    </recommendedName>
</protein>
<evidence type="ECO:0000313" key="13">
    <source>
        <dbReference type="EMBL" id="ORY36738.1"/>
    </source>
</evidence>
<keyword evidence="7" id="KW-0809">Transit peptide</keyword>
<keyword evidence="5 12" id="KW-0999">Mitochondrion inner membrane</keyword>
<dbReference type="Pfam" id="PF08566">
    <property type="entry name" value="Pam17"/>
    <property type="match status" value="1"/>
</dbReference>
<evidence type="ECO:0000256" key="11">
    <source>
        <dbReference type="ARBA" id="ARBA00023136"/>
    </source>
</evidence>
<keyword evidence="9 12" id="KW-0811">Translocation</keyword>
<keyword evidence="10 12" id="KW-0496">Mitochondrion</keyword>
<keyword evidence="14" id="KW-1185">Reference proteome</keyword>
<evidence type="ECO:0000256" key="10">
    <source>
        <dbReference type="ARBA" id="ARBA00023128"/>
    </source>
</evidence>
<dbReference type="Proteomes" id="UP000193642">
    <property type="component" value="Unassembled WGS sequence"/>
</dbReference>
<organism evidence="13 14">
    <name type="scientific">Rhizoclosmatium globosum</name>
    <dbReference type="NCBI Taxonomy" id="329046"/>
    <lineage>
        <taxon>Eukaryota</taxon>
        <taxon>Fungi</taxon>
        <taxon>Fungi incertae sedis</taxon>
        <taxon>Chytridiomycota</taxon>
        <taxon>Chytridiomycota incertae sedis</taxon>
        <taxon>Chytridiomycetes</taxon>
        <taxon>Chytridiales</taxon>
        <taxon>Chytriomycetaceae</taxon>
        <taxon>Rhizoclosmatium</taxon>
    </lineage>
</organism>
<comment type="similarity">
    <text evidence="2 12">Belongs to the PAM17 family.</text>
</comment>
<dbReference type="PANTHER" id="PTHR28021:SF1">
    <property type="entry name" value="PRESEQUENCE TRANSLOCATED-ASSOCIATED MOTOR SUBUNIT PAM17, MITOCHONDRIAL"/>
    <property type="match status" value="1"/>
</dbReference>
<keyword evidence="3 12" id="KW-0813">Transport</keyword>
<evidence type="ECO:0000256" key="6">
    <source>
        <dbReference type="ARBA" id="ARBA00022927"/>
    </source>
</evidence>
<dbReference type="OrthoDB" id="5970083at2759"/>
<evidence type="ECO:0000256" key="8">
    <source>
        <dbReference type="ARBA" id="ARBA00022989"/>
    </source>
</evidence>
<keyword evidence="4 12" id="KW-0812">Transmembrane</keyword>
<feature type="non-terminal residue" evidence="13">
    <location>
        <position position="1"/>
    </location>
</feature>
<accession>A0A1Y2BPR1</accession>
<feature type="non-terminal residue" evidence="13">
    <location>
        <position position="154"/>
    </location>
</feature>
<comment type="subcellular location">
    <subcellularLocation>
        <location evidence="1 12">Mitochondrion inner membrane</location>
        <topology evidence="1 12">Multi-pass membrane protein</topology>
    </subcellularLocation>
</comment>
<comment type="function">
    <text evidence="12">Component of the PAM complex, a complex required for the translocation of transit peptide-containing proteins from the inner membrane into the mitochondrial matrix in an ATP-dependent manner.</text>
</comment>
<dbReference type="AlphaFoldDB" id="A0A1Y2BPR1"/>
<dbReference type="GO" id="GO:0030150">
    <property type="term" value="P:protein import into mitochondrial matrix"/>
    <property type="evidence" value="ECO:0007669"/>
    <property type="project" value="UniProtKB-UniRule"/>
</dbReference>
<keyword evidence="11 12" id="KW-0472">Membrane</keyword>
<feature type="transmembrane region" description="Helical" evidence="12">
    <location>
        <begin position="67"/>
        <end position="91"/>
    </location>
</feature>
<evidence type="ECO:0000256" key="1">
    <source>
        <dbReference type="ARBA" id="ARBA00004448"/>
    </source>
</evidence>
<sequence>STTKQVVTNQMTWTEYFNHKKQSRTFEVATSAGTGLLSFVAGSYYFMAVKEFDPTELVFGVMDASVAYSMGAMCVGIAGGVLGVFVGGALWRGSAKKHVLDAIDVMDKQFFERVKKYRPQGQLRMSLDSPMPDYYAESVKSVAGYRAWLRKQRE</sequence>
<name>A0A1Y2BPR1_9FUNG</name>
<dbReference type="STRING" id="329046.A0A1Y2BPR1"/>
<keyword evidence="8 12" id="KW-1133">Transmembrane helix</keyword>
<evidence type="ECO:0000313" key="14">
    <source>
        <dbReference type="Proteomes" id="UP000193642"/>
    </source>
</evidence>
<dbReference type="EMBL" id="MCGO01000054">
    <property type="protein sequence ID" value="ORY36738.1"/>
    <property type="molecule type" value="Genomic_DNA"/>
</dbReference>
<evidence type="ECO:0000256" key="5">
    <source>
        <dbReference type="ARBA" id="ARBA00022792"/>
    </source>
</evidence>